<protein>
    <submittedName>
        <fullName evidence="5">G_PROTEIN_RECEP_F1_2 domain-containing protein</fullName>
    </submittedName>
</protein>
<feature type="transmembrane region" description="Helical" evidence="2">
    <location>
        <begin position="49"/>
        <end position="76"/>
    </location>
</feature>
<organism evidence="5">
    <name type="scientific">Gongylonema pulchrum</name>
    <dbReference type="NCBI Taxonomy" id="637853"/>
    <lineage>
        <taxon>Eukaryota</taxon>
        <taxon>Metazoa</taxon>
        <taxon>Ecdysozoa</taxon>
        <taxon>Nematoda</taxon>
        <taxon>Chromadorea</taxon>
        <taxon>Rhabditida</taxon>
        <taxon>Spirurina</taxon>
        <taxon>Spiruromorpha</taxon>
        <taxon>Spiruroidea</taxon>
        <taxon>Gongylonematidae</taxon>
        <taxon>Gongylonema</taxon>
    </lineage>
</organism>
<keyword evidence="4" id="KW-1185">Reference proteome</keyword>
<feature type="region of interest" description="Disordered" evidence="1">
    <location>
        <begin position="120"/>
        <end position="140"/>
    </location>
</feature>
<reference evidence="3 4" key="2">
    <citation type="submission" date="2018-11" db="EMBL/GenBank/DDBJ databases">
        <authorList>
            <consortium name="Pathogen Informatics"/>
        </authorList>
    </citation>
    <scope>NUCLEOTIDE SEQUENCE [LARGE SCALE GENOMIC DNA]</scope>
</reference>
<evidence type="ECO:0000256" key="2">
    <source>
        <dbReference type="SAM" id="Phobius"/>
    </source>
</evidence>
<evidence type="ECO:0000313" key="3">
    <source>
        <dbReference type="EMBL" id="VDN18128.1"/>
    </source>
</evidence>
<dbReference type="Gene3D" id="1.20.1070.10">
    <property type="entry name" value="Rhodopsin 7-helix transmembrane proteins"/>
    <property type="match status" value="1"/>
</dbReference>
<keyword evidence="2" id="KW-0472">Membrane</keyword>
<keyword evidence="2" id="KW-1133">Transmembrane helix</keyword>
<keyword evidence="2" id="KW-0812">Transmembrane</keyword>
<sequence length="155" mass="17623">MVYGTVLCSMILYSWCLMSAGLEYERQSVFCGLSTNLSFIGYDLAEMHFYFTFIDTIICTVVPSLLITVVNSLAVYRYRQCMRIYSSGVLRVRFLKDRDTPDPHLEEDTTNAKKFLLSQQSQTNQLSAKSTRSSASGKLRSSDLQLSRSLLIVTR</sequence>
<name>A0A183DQG1_9BILA</name>
<evidence type="ECO:0000256" key="1">
    <source>
        <dbReference type="SAM" id="MobiDB-lite"/>
    </source>
</evidence>
<evidence type="ECO:0000313" key="4">
    <source>
        <dbReference type="Proteomes" id="UP000271098"/>
    </source>
</evidence>
<dbReference type="EMBL" id="UYRT01078254">
    <property type="protein sequence ID" value="VDN18128.1"/>
    <property type="molecule type" value="Genomic_DNA"/>
</dbReference>
<reference evidence="5" key="1">
    <citation type="submission" date="2016-06" db="UniProtKB">
        <authorList>
            <consortium name="WormBaseParasite"/>
        </authorList>
    </citation>
    <scope>IDENTIFICATION</scope>
</reference>
<evidence type="ECO:0000313" key="5">
    <source>
        <dbReference type="WBParaSite" id="GPUH_0001096501-mRNA-1"/>
    </source>
</evidence>
<dbReference type="OrthoDB" id="9990906at2759"/>
<proteinExistence type="predicted"/>
<dbReference type="WBParaSite" id="GPUH_0001096501-mRNA-1">
    <property type="protein sequence ID" value="GPUH_0001096501-mRNA-1"/>
    <property type="gene ID" value="GPUH_0001096501"/>
</dbReference>
<gene>
    <name evidence="3" type="ORF">GPUH_LOCUS10952</name>
</gene>
<dbReference type="AlphaFoldDB" id="A0A183DQG1"/>
<dbReference type="Proteomes" id="UP000271098">
    <property type="component" value="Unassembled WGS sequence"/>
</dbReference>
<accession>A0A183DQG1</accession>